<dbReference type="InterPro" id="IPR051446">
    <property type="entry name" value="HTH_trans_reg/aminotransferase"/>
</dbReference>
<keyword evidence="7" id="KW-0808">Transferase</keyword>
<protein>
    <submittedName>
        <fullName evidence="7">PLP-dependent aminotransferase family protein</fullName>
    </submittedName>
</protein>
<dbReference type="EMBL" id="JAVTTO010000005">
    <property type="protein sequence ID" value="MDT7833239.1"/>
    <property type="molecule type" value="Genomic_DNA"/>
</dbReference>
<dbReference type="InterPro" id="IPR036388">
    <property type="entry name" value="WH-like_DNA-bd_sf"/>
</dbReference>
<feature type="domain" description="HTH gntR-type" evidence="6">
    <location>
        <begin position="16"/>
        <end position="84"/>
    </location>
</feature>
<dbReference type="Pfam" id="PF00155">
    <property type="entry name" value="Aminotran_1_2"/>
    <property type="match status" value="1"/>
</dbReference>
<dbReference type="CDD" id="cd00609">
    <property type="entry name" value="AAT_like"/>
    <property type="match status" value="1"/>
</dbReference>
<dbReference type="SUPFAM" id="SSF46785">
    <property type="entry name" value="Winged helix' DNA-binding domain"/>
    <property type="match status" value="1"/>
</dbReference>
<dbReference type="Gene3D" id="1.10.10.10">
    <property type="entry name" value="Winged helix-like DNA-binding domain superfamily/Winged helix DNA-binding domain"/>
    <property type="match status" value="1"/>
</dbReference>
<evidence type="ECO:0000256" key="2">
    <source>
        <dbReference type="ARBA" id="ARBA00022898"/>
    </source>
</evidence>
<keyword evidence="5" id="KW-0804">Transcription</keyword>
<dbReference type="PANTHER" id="PTHR46577">
    <property type="entry name" value="HTH-TYPE TRANSCRIPTIONAL REGULATORY PROTEIN GABR"/>
    <property type="match status" value="1"/>
</dbReference>
<dbReference type="SMART" id="SM00345">
    <property type="entry name" value="HTH_GNTR"/>
    <property type="match status" value="1"/>
</dbReference>
<organism evidence="7 8">
    <name type="scientific">Asprobacillus argus</name>
    <dbReference type="NCBI Taxonomy" id="3076534"/>
    <lineage>
        <taxon>Bacteria</taxon>
        <taxon>Pseudomonadati</taxon>
        <taxon>Bacteroidota</taxon>
        <taxon>Flavobacteriia</taxon>
        <taxon>Flavobacteriales</taxon>
        <taxon>Flavobacteriaceae</taxon>
        <taxon>Asprobacillus</taxon>
    </lineage>
</organism>
<evidence type="ECO:0000256" key="5">
    <source>
        <dbReference type="ARBA" id="ARBA00023163"/>
    </source>
</evidence>
<evidence type="ECO:0000313" key="7">
    <source>
        <dbReference type="EMBL" id="MDT7833239.1"/>
    </source>
</evidence>
<name>A0ABU3LHN7_9FLAO</name>
<dbReference type="CDD" id="cd07377">
    <property type="entry name" value="WHTH_GntR"/>
    <property type="match status" value="1"/>
</dbReference>
<evidence type="ECO:0000256" key="3">
    <source>
        <dbReference type="ARBA" id="ARBA00023015"/>
    </source>
</evidence>
<dbReference type="InterPro" id="IPR036390">
    <property type="entry name" value="WH_DNA-bd_sf"/>
</dbReference>
<evidence type="ECO:0000256" key="4">
    <source>
        <dbReference type="ARBA" id="ARBA00023125"/>
    </source>
</evidence>
<dbReference type="PROSITE" id="PS50949">
    <property type="entry name" value="HTH_GNTR"/>
    <property type="match status" value="1"/>
</dbReference>
<comment type="caution">
    <text evidence="7">The sequence shown here is derived from an EMBL/GenBank/DDBJ whole genome shotgun (WGS) entry which is preliminary data.</text>
</comment>
<proteinExistence type="inferred from homology"/>
<evidence type="ECO:0000259" key="6">
    <source>
        <dbReference type="PROSITE" id="PS50949"/>
    </source>
</evidence>
<dbReference type="SUPFAM" id="SSF53383">
    <property type="entry name" value="PLP-dependent transferases"/>
    <property type="match status" value="1"/>
</dbReference>
<evidence type="ECO:0000313" key="8">
    <source>
        <dbReference type="Proteomes" id="UP001257277"/>
    </source>
</evidence>
<dbReference type="RefSeq" id="WP_349242493.1">
    <property type="nucleotide sequence ID" value="NZ_JAVTTO010000005.1"/>
</dbReference>
<gene>
    <name evidence="7" type="ORF">RQM59_12650</name>
</gene>
<dbReference type="PANTHER" id="PTHR46577:SF1">
    <property type="entry name" value="HTH-TYPE TRANSCRIPTIONAL REGULATORY PROTEIN GABR"/>
    <property type="match status" value="1"/>
</dbReference>
<dbReference type="InterPro" id="IPR015424">
    <property type="entry name" value="PyrdxlP-dep_Trfase"/>
</dbReference>
<keyword evidence="8" id="KW-1185">Reference proteome</keyword>
<dbReference type="Proteomes" id="UP001257277">
    <property type="component" value="Unassembled WGS sequence"/>
</dbReference>
<dbReference type="InterPro" id="IPR004839">
    <property type="entry name" value="Aminotransferase_I/II_large"/>
</dbReference>
<dbReference type="GO" id="GO:0008483">
    <property type="term" value="F:transaminase activity"/>
    <property type="evidence" value="ECO:0007669"/>
    <property type="project" value="UniProtKB-KW"/>
</dbReference>
<keyword evidence="3" id="KW-0805">Transcription regulation</keyword>
<keyword evidence="4" id="KW-0238">DNA-binding</keyword>
<sequence>MFPYKTSFSLQRDQGPSLYLQLSNQFITLIKNRTLPPKTKLPSSRNLAMLLGVHRKTVVACYDELLLQGWVESIPKKGTYVHADLPILHQQEYLLDDKEFCSSSANFTFKKEALLERKTFNTEKDWTVVDDGISDVRLTPLEEIARTYRRLAGKKSTLEALTYGPTHGNSKLRKALAEYLNTTRGLHISEEQILITRGSQMGIFLASRLLLTEHSNVIVGNTNYIAADVTIKEQKANLVRVTVDENGLNTQEIEEVCKRKKITAVFVTSHHHHPTTVTLSAERRIHLLNLAKEYQFAIIEDDYDYDFNYNHAPILPLASHDTHGNVIYIGSICKTVAPVFRIGYLVAPKDFVDQAAKTRRYIDRQGDALLELTFADFIKTGDLDRHIKKILKAYKIRRDLFCKLLKEELGDAFSFQLPKGGMAVWVALNKKYSWDIVCENARKFKLEIGDWRRYDMENSGHNAIRIGFASMNEDEIRRFVDRLKKAFIRMQSQEKS</sequence>
<keyword evidence="7" id="KW-0032">Aminotransferase</keyword>
<evidence type="ECO:0000256" key="1">
    <source>
        <dbReference type="ARBA" id="ARBA00005384"/>
    </source>
</evidence>
<keyword evidence="2" id="KW-0663">Pyridoxal phosphate</keyword>
<dbReference type="InterPro" id="IPR015421">
    <property type="entry name" value="PyrdxlP-dep_Trfase_major"/>
</dbReference>
<dbReference type="Pfam" id="PF00392">
    <property type="entry name" value="GntR"/>
    <property type="match status" value="1"/>
</dbReference>
<accession>A0ABU3LHN7</accession>
<comment type="similarity">
    <text evidence="1">In the C-terminal section; belongs to the class-I pyridoxal-phosphate-dependent aminotransferase family.</text>
</comment>
<dbReference type="InterPro" id="IPR000524">
    <property type="entry name" value="Tscrpt_reg_HTH_GntR"/>
</dbReference>
<reference evidence="7 8" key="1">
    <citation type="submission" date="2023-09" db="EMBL/GenBank/DDBJ databases">
        <title>Novel taxa isolated from Blanes Bay.</title>
        <authorList>
            <person name="Rey-Velasco X."/>
            <person name="Lucena T."/>
        </authorList>
    </citation>
    <scope>NUCLEOTIDE SEQUENCE [LARGE SCALE GENOMIC DNA]</scope>
    <source>
        <strain evidence="7 8">S356</strain>
    </source>
</reference>
<dbReference type="Gene3D" id="3.40.640.10">
    <property type="entry name" value="Type I PLP-dependent aspartate aminotransferase-like (Major domain)"/>
    <property type="match status" value="1"/>
</dbReference>